<protein>
    <recommendedName>
        <fullName evidence="5">HTH luxR-type domain-containing protein</fullName>
    </recommendedName>
</protein>
<dbReference type="CDD" id="cd06170">
    <property type="entry name" value="LuxR_C_like"/>
    <property type="match status" value="1"/>
</dbReference>
<dbReference type="InterPro" id="IPR036388">
    <property type="entry name" value="WH-like_DNA-bd_sf"/>
</dbReference>
<sequence length="156" mass="16443">MTELQILAIGGPIWAAVVVGAVVLVSSYFDDRAMAREQASALASSGIDRPLTQAAPVVPPDPNAPAKRQDLADLHTRFATLSPREHEILELLGAGLGNKQIAAKLTMSDHTVKIHIRNMLRKLNALNRSALVDLAAAASDAAAPATRPPVHPVLPS</sequence>
<evidence type="ECO:0000256" key="1">
    <source>
        <dbReference type="ARBA" id="ARBA00023015"/>
    </source>
</evidence>
<keyword evidence="4" id="KW-0812">Transmembrane</keyword>
<dbReference type="PROSITE" id="PS50043">
    <property type="entry name" value="HTH_LUXR_2"/>
    <property type="match status" value="1"/>
</dbReference>
<evidence type="ECO:0000313" key="7">
    <source>
        <dbReference type="Proteomes" id="UP000515291"/>
    </source>
</evidence>
<dbReference type="GO" id="GO:0006355">
    <property type="term" value="P:regulation of DNA-templated transcription"/>
    <property type="evidence" value="ECO:0007669"/>
    <property type="project" value="InterPro"/>
</dbReference>
<dbReference type="PRINTS" id="PR00038">
    <property type="entry name" value="HTHLUXR"/>
</dbReference>
<gene>
    <name evidence="6" type="ORF">HB776_13470</name>
</gene>
<feature type="domain" description="HTH luxR-type" evidence="5">
    <location>
        <begin position="74"/>
        <end position="139"/>
    </location>
</feature>
<dbReference type="AlphaFoldDB" id="A0A7G6TZD4"/>
<dbReference type="EMBL" id="CP050292">
    <property type="protein sequence ID" value="QND72116.1"/>
    <property type="molecule type" value="Genomic_DNA"/>
</dbReference>
<feature type="transmembrane region" description="Helical" evidence="4">
    <location>
        <begin position="6"/>
        <end position="29"/>
    </location>
</feature>
<dbReference type="Pfam" id="PF00196">
    <property type="entry name" value="GerE"/>
    <property type="match status" value="1"/>
</dbReference>
<evidence type="ECO:0000259" key="5">
    <source>
        <dbReference type="PROSITE" id="PS50043"/>
    </source>
</evidence>
<evidence type="ECO:0000256" key="4">
    <source>
        <dbReference type="SAM" id="Phobius"/>
    </source>
</evidence>
<dbReference type="SMART" id="SM00421">
    <property type="entry name" value="HTH_LUXR"/>
    <property type="match status" value="1"/>
</dbReference>
<evidence type="ECO:0000256" key="3">
    <source>
        <dbReference type="ARBA" id="ARBA00023163"/>
    </source>
</evidence>
<keyword evidence="2" id="KW-0238">DNA-binding</keyword>
<dbReference type="GO" id="GO:0003677">
    <property type="term" value="F:DNA binding"/>
    <property type="evidence" value="ECO:0007669"/>
    <property type="project" value="UniProtKB-KW"/>
</dbReference>
<dbReference type="Gene3D" id="1.10.10.10">
    <property type="entry name" value="Winged helix-like DNA-binding domain superfamily/Winged helix DNA-binding domain"/>
    <property type="match status" value="1"/>
</dbReference>
<reference evidence="7" key="1">
    <citation type="journal article" date="2020" name="Mol. Plant Microbe">
        <title>Rhizobial microsymbionts of the narrowly endemic Oxytropis species growing in Kamchatka are characterized by significant genetic diversity and possess a set of genes that are associated with T3SS and T6SS secretion systems and can affect the development of symbiosis.</title>
        <authorList>
            <person name="Safronova V."/>
            <person name="Guro P."/>
            <person name="Sazanova A."/>
            <person name="Kuznetsova I."/>
            <person name="Belimov A."/>
            <person name="Yakubov V."/>
            <person name="Chirak E."/>
            <person name="Afonin A."/>
            <person name="Gogolev Y."/>
            <person name="Andronov E."/>
            <person name="Tikhonovich I."/>
        </authorList>
    </citation>
    <scope>NUCLEOTIDE SEQUENCE [LARGE SCALE GENOMIC DNA]</scope>
    <source>
        <strain evidence="7">581</strain>
    </source>
</reference>
<accession>A0A7G6TZD4</accession>
<keyword evidence="1" id="KW-0805">Transcription regulation</keyword>
<evidence type="ECO:0000256" key="2">
    <source>
        <dbReference type="ARBA" id="ARBA00023125"/>
    </source>
</evidence>
<organism evidence="6 7">
    <name type="scientific">Tardiphaga robiniae</name>
    <dbReference type="NCBI Taxonomy" id="943830"/>
    <lineage>
        <taxon>Bacteria</taxon>
        <taxon>Pseudomonadati</taxon>
        <taxon>Pseudomonadota</taxon>
        <taxon>Alphaproteobacteria</taxon>
        <taxon>Hyphomicrobiales</taxon>
        <taxon>Nitrobacteraceae</taxon>
        <taxon>Tardiphaga</taxon>
    </lineage>
</organism>
<dbReference type="InterPro" id="IPR000792">
    <property type="entry name" value="Tscrpt_reg_LuxR_C"/>
</dbReference>
<dbReference type="Proteomes" id="UP000515291">
    <property type="component" value="Chromosome"/>
</dbReference>
<dbReference type="KEGG" id="trb:HB776_13470"/>
<proteinExistence type="predicted"/>
<dbReference type="PANTHER" id="PTHR44688">
    <property type="entry name" value="DNA-BINDING TRANSCRIPTIONAL ACTIVATOR DEVR_DOSR"/>
    <property type="match status" value="1"/>
</dbReference>
<dbReference type="PROSITE" id="PS00622">
    <property type="entry name" value="HTH_LUXR_1"/>
    <property type="match status" value="1"/>
</dbReference>
<dbReference type="SUPFAM" id="SSF46894">
    <property type="entry name" value="C-terminal effector domain of the bipartite response regulators"/>
    <property type="match status" value="1"/>
</dbReference>
<evidence type="ECO:0000313" key="6">
    <source>
        <dbReference type="EMBL" id="QND72116.1"/>
    </source>
</evidence>
<keyword evidence="4" id="KW-1133">Transmembrane helix</keyword>
<dbReference type="PANTHER" id="PTHR44688:SF16">
    <property type="entry name" value="DNA-BINDING TRANSCRIPTIONAL ACTIVATOR DEVR_DOSR"/>
    <property type="match status" value="1"/>
</dbReference>
<keyword evidence="4" id="KW-0472">Membrane</keyword>
<keyword evidence="3" id="KW-0804">Transcription</keyword>
<name>A0A7G6TZD4_9BRAD</name>
<dbReference type="InterPro" id="IPR016032">
    <property type="entry name" value="Sig_transdc_resp-reg_C-effctor"/>
</dbReference>
<dbReference type="RefSeq" id="WP_184518367.1">
    <property type="nucleotide sequence ID" value="NZ_CP050292.1"/>
</dbReference>